<dbReference type="AlphaFoldDB" id="A0A4R2GMA1"/>
<organism evidence="2 3">
    <name type="scientific">Natronoflexus pectinivorans</name>
    <dbReference type="NCBI Taxonomy" id="682526"/>
    <lineage>
        <taxon>Bacteria</taxon>
        <taxon>Pseudomonadati</taxon>
        <taxon>Bacteroidota</taxon>
        <taxon>Bacteroidia</taxon>
        <taxon>Marinilabiliales</taxon>
        <taxon>Marinilabiliaceae</taxon>
        <taxon>Natronoflexus</taxon>
    </lineage>
</organism>
<dbReference type="OrthoDB" id="9998440at2"/>
<accession>A0A4R2GMA1</accession>
<gene>
    <name evidence="2" type="ORF">EV194_102267</name>
</gene>
<dbReference type="EMBL" id="SLWK01000002">
    <property type="protein sequence ID" value="TCO09838.1"/>
    <property type="molecule type" value="Genomic_DNA"/>
</dbReference>
<reference evidence="2 3" key="1">
    <citation type="submission" date="2019-03" db="EMBL/GenBank/DDBJ databases">
        <title>Genomic Encyclopedia of Type Strains, Phase IV (KMG-IV): sequencing the most valuable type-strain genomes for metagenomic binning, comparative biology and taxonomic classification.</title>
        <authorList>
            <person name="Goeker M."/>
        </authorList>
    </citation>
    <scope>NUCLEOTIDE SEQUENCE [LARGE SCALE GENOMIC DNA]</scope>
    <source>
        <strain evidence="2 3">DSM 24179</strain>
    </source>
</reference>
<keyword evidence="1" id="KW-0812">Transmembrane</keyword>
<proteinExistence type="predicted"/>
<dbReference type="Proteomes" id="UP000295221">
    <property type="component" value="Unassembled WGS sequence"/>
</dbReference>
<evidence type="ECO:0000313" key="2">
    <source>
        <dbReference type="EMBL" id="TCO09838.1"/>
    </source>
</evidence>
<dbReference type="RefSeq" id="WP_132432656.1">
    <property type="nucleotide sequence ID" value="NZ_SLWK01000002.1"/>
</dbReference>
<keyword evidence="3" id="KW-1185">Reference proteome</keyword>
<evidence type="ECO:0000256" key="1">
    <source>
        <dbReference type="SAM" id="Phobius"/>
    </source>
</evidence>
<sequence>MRQHRWLKYLGPVPAMVMIFTMLFQSFHKMEHVAECHESHACCYIPHHSPTTDIVTHIGDFLLIETGEVSICFICQYEFTFCSEIKNSITQTANIFPDSFIPGYVIDFYHSFNGLHKQLRAPPSVL</sequence>
<feature type="transmembrane region" description="Helical" evidence="1">
    <location>
        <begin position="6"/>
        <end position="24"/>
    </location>
</feature>
<name>A0A4R2GMA1_9BACT</name>
<keyword evidence="1" id="KW-0472">Membrane</keyword>
<comment type="caution">
    <text evidence="2">The sequence shown here is derived from an EMBL/GenBank/DDBJ whole genome shotgun (WGS) entry which is preliminary data.</text>
</comment>
<evidence type="ECO:0000313" key="3">
    <source>
        <dbReference type="Proteomes" id="UP000295221"/>
    </source>
</evidence>
<keyword evidence="1" id="KW-1133">Transmembrane helix</keyword>
<protein>
    <submittedName>
        <fullName evidence="2">Uncharacterized protein</fullName>
    </submittedName>
</protein>